<keyword evidence="6" id="KW-0732">Signal</keyword>
<feature type="domain" description="Sulfatase N-terminal" evidence="7">
    <location>
        <begin position="33"/>
        <end position="240"/>
    </location>
</feature>
<dbReference type="EMBL" id="GL379816">
    <property type="protein sequence ID" value="EGT45882.1"/>
    <property type="molecule type" value="Genomic_DNA"/>
</dbReference>
<feature type="chain" id="PRO_5003404677" evidence="6">
    <location>
        <begin position="26"/>
        <end position="432"/>
    </location>
</feature>
<evidence type="ECO:0000256" key="2">
    <source>
        <dbReference type="ARBA" id="ARBA00008779"/>
    </source>
</evidence>
<comment type="similarity">
    <text evidence="2">Belongs to the sulfatase family.</text>
</comment>
<dbReference type="eggNOG" id="KOG3867">
    <property type="taxonomic scope" value="Eukaryota"/>
</dbReference>
<accession>G0MWF2</accession>
<keyword evidence="9" id="KW-1185">Reference proteome</keyword>
<dbReference type="InterPro" id="IPR000917">
    <property type="entry name" value="Sulfatase_N"/>
</dbReference>
<evidence type="ECO:0000256" key="1">
    <source>
        <dbReference type="ARBA" id="ARBA00001913"/>
    </source>
</evidence>
<dbReference type="GO" id="GO:0008484">
    <property type="term" value="F:sulfuric ester hydrolase activity"/>
    <property type="evidence" value="ECO:0007669"/>
    <property type="project" value="InterPro"/>
</dbReference>
<dbReference type="AlphaFoldDB" id="G0MWF2"/>
<dbReference type="CDD" id="cd16029">
    <property type="entry name" value="4-S"/>
    <property type="match status" value="1"/>
</dbReference>
<name>G0MWF2_CAEBE</name>
<dbReference type="OMA" id="VEMDIRY"/>
<evidence type="ECO:0000256" key="3">
    <source>
        <dbReference type="ARBA" id="ARBA00022723"/>
    </source>
</evidence>
<dbReference type="GO" id="GO:0046872">
    <property type="term" value="F:metal ion binding"/>
    <property type="evidence" value="ECO:0007669"/>
    <property type="project" value="UniProtKB-KW"/>
</dbReference>
<evidence type="ECO:0000313" key="9">
    <source>
        <dbReference type="Proteomes" id="UP000008068"/>
    </source>
</evidence>
<dbReference type="PANTHER" id="PTHR10342:SF274">
    <property type="entry name" value="ARYLSULFATASE B"/>
    <property type="match status" value="1"/>
</dbReference>
<reference evidence="9" key="1">
    <citation type="submission" date="2011-07" db="EMBL/GenBank/DDBJ databases">
        <authorList>
            <consortium name="Caenorhabditis brenneri Sequencing and Analysis Consortium"/>
            <person name="Wilson R.K."/>
        </authorList>
    </citation>
    <scope>NUCLEOTIDE SEQUENCE [LARGE SCALE GENOMIC DNA]</scope>
    <source>
        <strain evidence="9">PB2801</strain>
    </source>
</reference>
<keyword evidence="5" id="KW-0325">Glycoprotein</keyword>
<dbReference type="InterPro" id="IPR017850">
    <property type="entry name" value="Alkaline_phosphatase_core_sf"/>
</dbReference>
<keyword evidence="4" id="KW-0106">Calcium</keyword>
<dbReference type="HOGENOM" id="CLU_006332_10_1_1"/>
<evidence type="ECO:0000256" key="4">
    <source>
        <dbReference type="ARBA" id="ARBA00022837"/>
    </source>
</evidence>
<proteinExistence type="inferred from homology"/>
<sequence>MRRTTLPFFLLLLLHYLGITDVVNGQSPPTQKPNVLFIMADDLGFNDLDWKDSTLHTPNLRNLAFHKNTALLTNSYVNQLCTPTRSAFMTGYYPFRVGTQAGVFLHMEPAGVPTMFPFLSENMRQLDYSTYLVGKWHLGYCKKEFLPTNRGFDYFYGFYGPQTGYFNHSADQYHRELRRVVKGLDLFEEVGNGKSVPDFSQNGVYSTDLFTDVAMSVIDNHNTTKPFFMFLSYQAVHPPLQNGGTSNFGASNAPLRGEKDTIWEGGTKTTTFIHSPMYVEEGGEREMMFHVVDWHATVLAITGLEIDSYGDGINQWEYIKTGRPKFRRFQFVYNIDNHGSAIRDGDYKLIVGNVDRKMSKDKNKTRLFRISTDPTESKDISRNNPKIVRRLLSKLDQLKKFLHKNVRKPLSLSGSPERFNGSYSSFWCDGQA</sequence>
<dbReference type="Gene3D" id="3.40.720.10">
    <property type="entry name" value="Alkaline Phosphatase, subunit A"/>
    <property type="match status" value="2"/>
</dbReference>
<evidence type="ECO:0000256" key="6">
    <source>
        <dbReference type="SAM" id="SignalP"/>
    </source>
</evidence>
<evidence type="ECO:0000256" key="5">
    <source>
        <dbReference type="ARBA" id="ARBA00023180"/>
    </source>
</evidence>
<evidence type="ECO:0000313" key="8">
    <source>
        <dbReference type="EMBL" id="EGT45882.1"/>
    </source>
</evidence>
<feature type="signal peptide" evidence="6">
    <location>
        <begin position="1"/>
        <end position="25"/>
    </location>
</feature>
<comment type="cofactor">
    <cofactor evidence="1">
        <name>Ca(2+)</name>
        <dbReference type="ChEBI" id="CHEBI:29108"/>
    </cofactor>
</comment>
<dbReference type="SUPFAM" id="SSF53649">
    <property type="entry name" value="Alkaline phosphatase-like"/>
    <property type="match status" value="1"/>
</dbReference>
<gene>
    <name evidence="8" type="primary">Cbn-sul-3</name>
    <name evidence="8" type="ORF">CAEBREN_18180</name>
</gene>
<protein>
    <submittedName>
        <fullName evidence="8">CBN-SUL-3 protein</fullName>
    </submittedName>
</protein>
<keyword evidence="3" id="KW-0479">Metal-binding</keyword>
<dbReference type="InterPro" id="IPR047115">
    <property type="entry name" value="ARSB"/>
</dbReference>
<dbReference type="FunCoup" id="G0MWF2">
    <property type="interactions" value="70"/>
</dbReference>
<dbReference type="STRING" id="135651.G0MWF2"/>
<organism evidence="9">
    <name type="scientific">Caenorhabditis brenneri</name>
    <name type="common">Nematode worm</name>
    <dbReference type="NCBI Taxonomy" id="135651"/>
    <lineage>
        <taxon>Eukaryota</taxon>
        <taxon>Metazoa</taxon>
        <taxon>Ecdysozoa</taxon>
        <taxon>Nematoda</taxon>
        <taxon>Chromadorea</taxon>
        <taxon>Rhabditida</taxon>
        <taxon>Rhabditina</taxon>
        <taxon>Rhabditomorpha</taxon>
        <taxon>Rhabditoidea</taxon>
        <taxon>Rhabditidae</taxon>
        <taxon>Peloderinae</taxon>
        <taxon>Caenorhabditis</taxon>
    </lineage>
</organism>
<dbReference type="Pfam" id="PF00884">
    <property type="entry name" value="Sulfatase"/>
    <property type="match status" value="1"/>
</dbReference>
<evidence type="ECO:0000259" key="7">
    <source>
        <dbReference type="Pfam" id="PF00884"/>
    </source>
</evidence>
<dbReference type="PANTHER" id="PTHR10342">
    <property type="entry name" value="ARYLSULFATASE"/>
    <property type="match status" value="1"/>
</dbReference>
<dbReference type="Proteomes" id="UP000008068">
    <property type="component" value="Unassembled WGS sequence"/>
</dbReference>
<dbReference type="InParanoid" id="G0MWF2"/>
<dbReference type="Gene3D" id="3.30.1120.10">
    <property type="match status" value="1"/>
</dbReference>
<dbReference type="OrthoDB" id="103349at2759"/>